<feature type="domain" description="AB hydrolase-1" evidence="1">
    <location>
        <begin position="31"/>
        <end position="129"/>
    </location>
</feature>
<name>A0A810KUK3_9ACTN</name>
<dbReference type="PANTHER" id="PTHR43433">
    <property type="entry name" value="HYDROLASE, ALPHA/BETA FOLD FAMILY PROTEIN"/>
    <property type="match status" value="1"/>
</dbReference>
<gene>
    <name evidence="2" type="ORF">Asera_06750</name>
</gene>
<dbReference type="AlphaFoldDB" id="A0A810KUK3"/>
<evidence type="ECO:0000259" key="1">
    <source>
        <dbReference type="Pfam" id="PF00561"/>
    </source>
</evidence>
<dbReference type="Proteomes" id="UP000680750">
    <property type="component" value="Chromosome"/>
</dbReference>
<dbReference type="EMBL" id="AP023354">
    <property type="protein sequence ID" value="BCJ26567.1"/>
    <property type="molecule type" value="Genomic_DNA"/>
</dbReference>
<dbReference type="InterPro" id="IPR000073">
    <property type="entry name" value="AB_hydrolase_1"/>
</dbReference>
<dbReference type="InterPro" id="IPR029058">
    <property type="entry name" value="AB_hydrolase_fold"/>
</dbReference>
<keyword evidence="3" id="KW-1185">Reference proteome</keyword>
<dbReference type="SUPFAM" id="SSF53474">
    <property type="entry name" value="alpha/beta-Hydrolases"/>
    <property type="match status" value="1"/>
</dbReference>
<protein>
    <recommendedName>
        <fullName evidence="1">AB hydrolase-1 domain-containing protein</fullName>
    </recommendedName>
</protein>
<reference evidence="2" key="1">
    <citation type="submission" date="2020-08" db="EMBL/GenBank/DDBJ databases">
        <title>Whole genome shotgun sequence of Actinocatenispora sera NBRC 101916.</title>
        <authorList>
            <person name="Komaki H."/>
            <person name="Tamura T."/>
        </authorList>
    </citation>
    <scope>NUCLEOTIDE SEQUENCE</scope>
    <source>
        <strain evidence="2">NBRC 101916</strain>
    </source>
</reference>
<dbReference type="Gene3D" id="3.40.50.1820">
    <property type="entry name" value="alpha/beta hydrolase"/>
    <property type="match status" value="1"/>
</dbReference>
<dbReference type="PANTHER" id="PTHR43433:SF5">
    <property type="entry name" value="AB HYDROLASE-1 DOMAIN-CONTAINING PROTEIN"/>
    <property type="match status" value="1"/>
</dbReference>
<dbReference type="InterPro" id="IPR050471">
    <property type="entry name" value="AB_hydrolase"/>
</dbReference>
<accession>A0A810KUK3</accession>
<organism evidence="2 3">
    <name type="scientific">Actinocatenispora sera</name>
    <dbReference type="NCBI Taxonomy" id="390989"/>
    <lineage>
        <taxon>Bacteria</taxon>
        <taxon>Bacillati</taxon>
        <taxon>Actinomycetota</taxon>
        <taxon>Actinomycetes</taxon>
        <taxon>Micromonosporales</taxon>
        <taxon>Micromonosporaceae</taxon>
        <taxon>Actinocatenispora</taxon>
    </lineage>
</organism>
<dbReference type="Pfam" id="PF00561">
    <property type="entry name" value="Abhydrolase_1"/>
    <property type="match status" value="1"/>
</dbReference>
<sequence>MVTGRVAGTLHTAHGAHLDYLVVGSGAPVTVFAHGLGGGIPDTRPLGSAVDGTKVFYHQRGHGGSTAVPGPWTYGDLAADLLAVADEVGATRALGVSLGAGALCRLLAEQPERFERLVFFLPAVLDTPRDGAARERIVGLATAAATGDEKLATELIEADVPAELRDSATARTFVRQRVAALLGPGLGASLAGLAEAVALPRSAGGLAALAAVTAPSLVLSCVGDPAHPAEVGDRLAAALPHATLHRYLEPGVLWHHRADLRGRISAFLNG</sequence>
<dbReference type="KEGG" id="aser:Asera_06750"/>
<evidence type="ECO:0000313" key="2">
    <source>
        <dbReference type="EMBL" id="BCJ26567.1"/>
    </source>
</evidence>
<dbReference type="GO" id="GO:0003824">
    <property type="term" value="F:catalytic activity"/>
    <property type="evidence" value="ECO:0007669"/>
    <property type="project" value="UniProtKB-ARBA"/>
</dbReference>
<evidence type="ECO:0000313" key="3">
    <source>
        <dbReference type="Proteomes" id="UP000680750"/>
    </source>
</evidence>
<proteinExistence type="predicted"/>